<name>A0A0C2XHA6_AMAMK</name>
<evidence type="ECO:0000313" key="1">
    <source>
        <dbReference type="EMBL" id="KIL68328.1"/>
    </source>
</evidence>
<organism evidence="1 2">
    <name type="scientific">Amanita muscaria (strain Koide BX008)</name>
    <dbReference type="NCBI Taxonomy" id="946122"/>
    <lineage>
        <taxon>Eukaryota</taxon>
        <taxon>Fungi</taxon>
        <taxon>Dikarya</taxon>
        <taxon>Basidiomycota</taxon>
        <taxon>Agaricomycotina</taxon>
        <taxon>Agaricomycetes</taxon>
        <taxon>Agaricomycetidae</taxon>
        <taxon>Agaricales</taxon>
        <taxon>Pluteineae</taxon>
        <taxon>Amanitaceae</taxon>
        <taxon>Amanita</taxon>
    </lineage>
</organism>
<dbReference type="HOGENOM" id="CLU_2775448_0_0_1"/>
<protein>
    <submittedName>
        <fullName evidence="1">Uncharacterized protein</fullName>
    </submittedName>
</protein>
<reference evidence="1 2" key="1">
    <citation type="submission" date="2014-04" db="EMBL/GenBank/DDBJ databases">
        <title>Evolutionary Origins and Diversification of the Mycorrhizal Mutualists.</title>
        <authorList>
            <consortium name="DOE Joint Genome Institute"/>
            <consortium name="Mycorrhizal Genomics Consortium"/>
            <person name="Kohler A."/>
            <person name="Kuo A."/>
            <person name="Nagy L.G."/>
            <person name="Floudas D."/>
            <person name="Copeland A."/>
            <person name="Barry K.W."/>
            <person name="Cichocki N."/>
            <person name="Veneault-Fourrey C."/>
            <person name="LaButti K."/>
            <person name="Lindquist E.A."/>
            <person name="Lipzen A."/>
            <person name="Lundell T."/>
            <person name="Morin E."/>
            <person name="Murat C."/>
            <person name="Riley R."/>
            <person name="Ohm R."/>
            <person name="Sun H."/>
            <person name="Tunlid A."/>
            <person name="Henrissat B."/>
            <person name="Grigoriev I.V."/>
            <person name="Hibbett D.S."/>
            <person name="Martin F."/>
        </authorList>
    </citation>
    <scope>NUCLEOTIDE SEQUENCE [LARGE SCALE GENOMIC DNA]</scope>
    <source>
        <strain evidence="1 2">Koide BX008</strain>
    </source>
</reference>
<dbReference type="AlphaFoldDB" id="A0A0C2XHA6"/>
<gene>
    <name evidence="1" type="ORF">M378DRAFT_158873</name>
</gene>
<accession>A0A0C2XHA6</accession>
<evidence type="ECO:0000313" key="2">
    <source>
        <dbReference type="Proteomes" id="UP000054549"/>
    </source>
</evidence>
<keyword evidence="2" id="KW-1185">Reference proteome</keyword>
<sequence length="69" mass="7944">MTMTRQHAPILMVLFEPDLGSLKMPILKAPVTINGNGDVNESRSSQQFPLELFVRKYFQWVCTFDKDGR</sequence>
<dbReference type="OrthoDB" id="3224367at2759"/>
<dbReference type="Proteomes" id="UP000054549">
    <property type="component" value="Unassembled WGS sequence"/>
</dbReference>
<proteinExistence type="predicted"/>
<dbReference type="EMBL" id="KN818229">
    <property type="protein sequence ID" value="KIL68328.1"/>
    <property type="molecule type" value="Genomic_DNA"/>
</dbReference>